<dbReference type="EMBL" id="KV878210">
    <property type="protein sequence ID" value="OJJ38461.1"/>
    <property type="molecule type" value="Genomic_DNA"/>
</dbReference>
<keyword evidence="1" id="KW-1133">Transmembrane helix</keyword>
<keyword evidence="3" id="KW-1185">Reference proteome</keyword>
<reference evidence="3" key="1">
    <citation type="journal article" date="2017" name="Genome Biol.">
        <title>Comparative genomics reveals high biological diversity and specific adaptations in the industrially and medically important fungal genus Aspergillus.</title>
        <authorList>
            <person name="de Vries R.P."/>
            <person name="Riley R."/>
            <person name="Wiebenga A."/>
            <person name="Aguilar-Osorio G."/>
            <person name="Amillis S."/>
            <person name="Uchima C.A."/>
            <person name="Anderluh G."/>
            <person name="Asadollahi M."/>
            <person name="Askin M."/>
            <person name="Barry K."/>
            <person name="Battaglia E."/>
            <person name="Bayram O."/>
            <person name="Benocci T."/>
            <person name="Braus-Stromeyer S.A."/>
            <person name="Caldana C."/>
            <person name="Canovas D."/>
            <person name="Cerqueira G.C."/>
            <person name="Chen F."/>
            <person name="Chen W."/>
            <person name="Choi C."/>
            <person name="Clum A."/>
            <person name="Dos Santos R.A."/>
            <person name="Damasio A.R."/>
            <person name="Diallinas G."/>
            <person name="Emri T."/>
            <person name="Fekete E."/>
            <person name="Flipphi M."/>
            <person name="Freyberg S."/>
            <person name="Gallo A."/>
            <person name="Gournas C."/>
            <person name="Habgood R."/>
            <person name="Hainaut M."/>
            <person name="Harispe M.L."/>
            <person name="Henrissat B."/>
            <person name="Hilden K.S."/>
            <person name="Hope R."/>
            <person name="Hossain A."/>
            <person name="Karabika E."/>
            <person name="Karaffa L."/>
            <person name="Karanyi Z."/>
            <person name="Krasevec N."/>
            <person name="Kuo A."/>
            <person name="Kusch H."/>
            <person name="LaButti K."/>
            <person name="Lagendijk E.L."/>
            <person name="Lapidus A."/>
            <person name="Levasseur A."/>
            <person name="Lindquist E."/>
            <person name="Lipzen A."/>
            <person name="Logrieco A.F."/>
            <person name="MacCabe A."/>
            <person name="Maekelae M.R."/>
            <person name="Malavazi I."/>
            <person name="Melin P."/>
            <person name="Meyer V."/>
            <person name="Mielnichuk N."/>
            <person name="Miskei M."/>
            <person name="Molnar A.P."/>
            <person name="Mule G."/>
            <person name="Ngan C.Y."/>
            <person name="Orejas M."/>
            <person name="Orosz E."/>
            <person name="Ouedraogo J.P."/>
            <person name="Overkamp K.M."/>
            <person name="Park H.-S."/>
            <person name="Perrone G."/>
            <person name="Piumi F."/>
            <person name="Punt P.J."/>
            <person name="Ram A.F."/>
            <person name="Ramon A."/>
            <person name="Rauscher S."/>
            <person name="Record E."/>
            <person name="Riano-Pachon D.M."/>
            <person name="Robert V."/>
            <person name="Roehrig J."/>
            <person name="Ruller R."/>
            <person name="Salamov A."/>
            <person name="Salih N.S."/>
            <person name="Samson R.A."/>
            <person name="Sandor E."/>
            <person name="Sanguinetti M."/>
            <person name="Schuetze T."/>
            <person name="Sepcic K."/>
            <person name="Shelest E."/>
            <person name="Sherlock G."/>
            <person name="Sophianopoulou V."/>
            <person name="Squina F.M."/>
            <person name="Sun H."/>
            <person name="Susca A."/>
            <person name="Todd R.B."/>
            <person name="Tsang A."/>
            <person name="Unkles S.E."/>
            <person name="van de Wiele N."/>
            <person name="van Rossen-Uffink D."/>
            <person name="Oliveira J.V."/>
            <person name="Vesth T.C."/>
            <person name="Visser J."/>
            <person name="Yu J.-H."/>
            <person name="Zhou M."/>
            <person name="Andersen M.R."/>
            <person name="Archer D.B."/>
            <person name="Baker S.E."/>
            <person name="Benoit I."/>
            <person name="Brakhage A.A."/>
            <person name="Braus G.H."/>
            <person name="Fischer R."/>
            <person name="Frisvad J.C."/>
            <person name="Goldman G.H."/>
            <person name="Houbraken J."/>
            <person name="Oakley B."/>
            <person name="Pocsi I."/>
            <person name="Scazzocchio C."/>
            <person name="Seiboth B."/>
            <person name="vanKuyk P.A."/>
            <person name="Wortman J."/>
            <person name="Dyer P.S."/>
            <person name="Grigoriev I.V."/>
        </authorList>
    </citation>
    <scope>NUCLEOTIDE SEQUENCE [LARGE SCALE GENOMIC DNA]</scope>
    <source>
        <strain evidence="3">DTO 134E9</strain>
    </source>
</reference>
<evidence type="ECO:0000313" key="3">
    <source>
        <dbReference type="Proteomes" id="UP000184383"/>
    </source>
</evidence>
<dbReference type="Proteomes" id="UP000184383">
    <property type="component" value="Unassembled WGS sequence"/>
</dbReference>
<sequence length="107" mass="12276">MHCIGRNAPFPSPVLTIHQAPTRKQQHTCESHSVCGVDSESLPGLDARFPDVCVQRNCSRAELCWPVLRACLTKHAGHCYFLFFQWIIINMVDWILMIRVENLPLFL</sequence>
<protein>
    <submittedName>
        <fullName evidence="2">Uncharacterized protein</fullName>
    </submittedName>
</protein>
<dbReference type="RefSeq" id="XP_040692137.1">
    <property type="nucleotide sequence ID" value="XM_040833654.1"/>
</dbReference>
<keyword evidence="1" id="KW-0472">Membrane</keyword>
<evidence type="ECO:0000313" key="2">
    <source>
        <dbReference type="EMBL" id="OJJ38461.1"/>
    </source>
</evidence>
<dbReference type="VEuPathDB" id="FungiDB:ASPWEDRAFT_323652"/>
<keyword evidence="1" id="KW-0812">Transmembrane</keyword>
<feature type="transmembrane region" description="Helical" evidence="1">
    <location>
        <begin position="79"/>
        <end position="98"/>
    </location>
</feature>
<name>A0A1L9RU36_ASPWE</name>
<proteinExistence type="predicted"/>
<organism evidence="2 3">
    <name type="scientific">Aspergillus wentii DTO 134E9</name>
    <dbReference type="NCBI Taxonomy" id="1073089"/>
    <lineage>
        <taxon>Eukaryota</taxon>
        <taxon>Fungi</taxon>
        <taxon>Dikarya</taxon>
        <taxon>Ascomycota</taxon>
        <taxon>Pezizomycotina</taxon>
        <taxon>Eurotiomycetes</taxon>
        <taxon>Eurotiomycetidae</taxon>
        <taxon>Eurotiales</taxon>
        <taxon>Aspergillaceae</taxon>
        <taxon>Aspergillus</taxon>
        <taxon>Aspergillus subgen. Cremei</taxon>
    </lineage>
</organism>
<dbReference type="GeneID" id="63749502"/>
<accession>A0A1L9RU36</accession>
<gene>
    <name evidence="2" type="ORF">ASPWEDRAFT_323652</name>
</gene>
<evidence type="ECO:0000256" key="1">
    <source>
        <dbReference type="SAM" id="Phobius"/>
    </source>
</evidence>
<dbReference type="AlphaFoldDB" id="A0A1L9RU36"/>